<comment type="pathway">
    <text evidence="2">Protein modification; protein ubiquitination.</text>
</comment>
<dbReference type="FunFam" id="1.20.120.1750:FF:000026">
    <property type="entry name" value="RANBP2-type and C3HC4-type zinc finger containing 1"/>
    <property type="match status" value="1"/>
</dbReference>
<dbReference type="CDD" id="cd20358">
    <property type="entry name" value="Rcat_RBR_HOIL1"/>
    <property type="match status" value="1"/>
</dbReference>
<organism evidence="17 19">
    <name type="scientific">Clupea harengus</name>
    <name type="common">Atlantic herring</name>
    <dbReference type="NCBI Taxonomy" id="7950"/>
    <lineage>
        <taxon>Eukaryota</taxon>
        <taxon>Metazoa</taxon>
        <taxon>Chordata</taxon>
        <taxon>Craniata</taxon>
        <taxon>Vertebrata</taxon>
        <taxon>Euteleostomi</taxon>
        <taxon>Actinopterygii</taxon>
        <taxon>Neopterygii</taxon>
        <taxon>Teleostei</taxon>
        <taxon>Clupei</taxon>
        <taxon>Clupeiformes</taxon>
        <taxon>Clupeoidei</taxon>
        <taxon>Clupeidae</taxon>
        <taxon>Clupea</taxon>
    </lineage>
</organism>
<dbReference type="InterPro" id="IPR057468">
    <property type="entry name" value="HOIL-1/Sharpin_LTM"/>
</dbReference>
<evidence type="ECO:0000256" key="3">
    <source>
        <dbReference type="ARBA" id="ARBA00008278"/>
    </source>
</evidence>
<dbReference type="RefSeq" id="XP_012696513.1">
    <property type="nucleotide sequence ID" value="XM_012841059.3"/>
</dbReference>
<dbReference type="InterPro" id="IPR013083">
    <property type="entry name" value="Znf_RING/FYVE/PHD"/>
</dbReference>
<evidence type="ECO:0000256" key="11">
    <source>
        <dbReference type="ARBA" id="ARBA00022833"/>
    </source>
</evidence>
<keyword evidence="11" id="KW-0862">Zinc</keyword>
<dbReference type="Pfam" id="PF00097">
    <property type="entry name" value="zf-C3HC4"/>
    <property type="match status" value="1"/>
</dbReference>
<evidence type="ECO:0000256" key="13">
    <source>
        <dbReference type="SAM" id="MobiDB-lite"/>
    </source>
</evidence>
<evidence type="ECO:0000256" key="2">
    <source>
        <dbReference type="ARBA" id="ARBA00004906"/>
    </source>
</evidence>
<accession>A0A6P8FCT7</accession>
<evidence type="ECO:0000256" key="1">
    <source>
        <dbReference type="ARBA" id="ARBA00001798"/>
    </source>
</evidence>
<dbReference type="GeneID" id="105912146"/>
<dbReference type="FunFam" id="3.30.40.10:FF:000137">
    <property type="entry name" value="RanBP-type and C3HC4-type zinc finger-containing protein 1"/>
    <property type="match status" value="1"/>
</dbReference>
<dbReference type="GO" id="GO:0043130">
    <property type="term" value="F:ubiquitin binding"/>
    <property type="evidence" value="ECO:0007669"/>
    <property type="project" value="TreeGrafter"/>
</dbReference>
<dbReference type="GO" id="GO:0061630">
    <property type="term" value="F:ubiquitin protein ligase activity"/>
    <property type="evidence" value="ECO:0007669"/>
    <property type="project" value="UniProtKB-EC"/>
</dbReference>
<evidence type="ECO:0000259" key="16">
    <source>
        <dbReference type="PROSITE" id="PS51873"/>
    </source>
</evidence>
<feature type="domain" description="RING-type" evidence="14">
    <location>
        <begin position="287"/>
        <end position="329"/>
    </location>
</feature>
<dbReference type="InterPro" id="IPR036443">
    <property type="entry name" value="Znf_RanBP2_sf"/>
</dbReference>
<dbReference type="InterPro" id="IPR044066">
    <property type="entry name" value="TRIAD_supradom"/>
</dbReference>
<sequence>MATPEVSNHLNEAENLAVQLSEAITCGDKDEAKQCAEKLAALYLPVSVKVDQKAYPPDTIRLSVGVEDAELDSSIPITMIVTVDMTISELKIKIKNDFGFHPFLQTWVIGKRLARDTDTLFNHGVSKDGDRAFLFIKAAKAAHLSREQQKQEAQHQRLDDIIVSMERNSLEPRGTGPPVAAKPRPPPLLPKPPQLLRPTIGWVCPMCTFLNKPTRPGCEICGCERPAGYKVPAAYQPDKDEVLRIQQEQAARLQYERALDEQRARNFHFHLETDSQNLIQNSEAMECPICFSTIEPGEGAVLRECLHGFCRECLKGTIINNMDAEVVCPYMCEDYSCNYKLLDREILSLLSQGEYQKFLELRLSIAESRSENSYHCKTPDCAGWCIYEDDVNVFECQRCQETNCLLCKAIHKDMDCQQYQDDLRIRAENDIAAKQTADALQALIDNGEAMYCPKCKVIVQKKDGCDWICCLMCKTEICWVMKQARWGPNGSGDTSGGCRCRVNNVPCHPNCNNCH</sequence>
<dbReference type="SUPFAM" id="SSF90209">
    <property type="entry name" value="Ran binding protein zinc finger-like"/>
    <property type="match status" value="1"/>
</dbReference>
<dbReference type="PROSITE" id="PS50199">
    <property type="entry name" value="ZF_RANBP2_2"/>
    <property type="match status" value="1"/>
</dbReference>
<dbReference type="FunFam" id="2.30.30.380:FF:000007">
    <property type="entry name" value="RanBP-type and C3HC4-type zinc finger-containing protein 1"/>
    <property type="match status" value="1"/>
</dbReference>
<keyword evidence="7" id="KW-0479">Metal-binding</keyword>
<dbReference type="InterPro" id="IPR018957">
    <property type="entry name" value="Znf_C3HC4_RING-type"/>
</dbReference>
<dbReference type="PROSITE" id="PS01358">
    <property type="entry name" value="ZF_RANBP2_1"/>
    <property type="match status" value="1"/>
</dbReference>
<dbReference type="Gene3D" id="3.30.40.10">
    <property type="entry name" value="Zinc/RING finger domain, C3HC4 (zinc finger)"/>
    <property type="match status" value="1"/>
</dbReference>
<dbReference type="InterPro" id="IPR047559">
    <property type="entry name" value="HOIL1_RBR_mRING-HC-C3HC3D"/>
</dbReference>
<name>A0A6P8FCT7_CLUHA</name>
<dbReference type="InterPro" id="IPR051628">
    <property type="entry name" value="LUBAC_E3_Ligases"/>
</dbReference>
<dbReference type="EC" id="2.3.2.31" evidence="4"/>
<evidence type="ECO:0000256" key="6">
    <source>
        <dbReference type="ARBA" id="ARBA00022679"/>
    </source>
</evidence>
<proteinExistence type="inferred from homology"/>
<dbReference type="GO" id="GO:0008270">
    <property type="term" value="F:zinc ion binding"/>
    <property type="evidence" value="ECO:0007669"/>
    <property type="project" value="UniProtKB-KW"/>
</dbReference>
<dbReference type="PROSITE" id="PS51873">
    <property type="entry name" value="TRIAD"/>
    <property type="match status" value="1"/>
</dbReference>
<dbReference type="GO" id="GO:0097039">
    <property type="term" value="P:protein linear polyubiquitination"/>
    <property type="evidence" value="ECO:0007669"/>
    <property type="project" value="TreeGrafter"/>
</dbReference>
<dbReference type="FunFam" id="3.10.20.90:FF:000130">
    <property type="entry name" value="SHANK-associated RH domain interactor"/>
    <property type="match status" value="1"/>
</dbReference>
<dbReference type="RefSeq" id="XP_031423289.1">
    <property type="nucleotide sequence ID" value="XM_031567429.2"/>
</dbReference>
<keyword evidence="9 12" id="KW-0863">Zinc-finger</keyword>
<comment type="catalytic activity">
    <reaction evidence="1">
        <text>[E2 ubiquitin-conjugating enzyme]-S-ubiquitinyl-L-cysteine + [acceptor protein]-L-lysine = [E2 ubiquitin-conjugating enzyme]-L-cysteine + [acceptor protein]-N(6)-ubiquitinyl-L-lysine.</text>
        <dbReference type="EC" id="2.3.2.31"/>
    </reaction>
</comment>
<evidence type="ECO:0000256" key="9">
    <source>
        <dbReference type="ARBA" id="ARBA00022771"/>
    </source>
</evidence>
<dbReference type="PANTHER" id="PTHR22770:SF35">
    <property type="entry name" value="RANBP-TYPE AND C3HC4-TYPE ZINC FINGER-CONTAINING PROTEIN 1"/>
    <property type="match status" value="1"/>
</dbReference>
<dbReference type="PROSITE" id="PS00518">
    <property type="entry name" value="ZF_RING_1"/>
    <property type="match status" value="1"/>
</dbReference>
<evidence type="ECO:0000256" key="4">
    <source>
        <dbReference type="ARBA" id="ARBA00012251"/>
    </source>
</evidence>
<dbReference type="UniPathway" id="UPA00143"/>
<keyword evidence="17" id="KW-1185">Reference proteome</keyword>
<evidence type="ECO:0000313" key="17">
    <source>
        <dbReference type="Proteomes" id="UP000515152"/>
    </source>
</evidence>
<dbReference type="GO" id="GO:0071797">
    <property type="term" value="C:LUBAC complex"/>
    <property type="evidence" value="ECO:0007669"/>
    <property type="project" value="TreeGrafter"/>
</dbReference>
<feature type="region of interest" description="Disordered" evidence="13">
    <location>
        <begin position="168"/>
        <end position="192"/>
    </location>
</feature>
<dbReference type="RefSeq" id="XP_031423290.1">
    <property type="nucleotide sequence ID" value="XM_031567430.2"/>
</dbReference>
<dbReference type="PANTHER" id="PTHR22770">
    <property type="entry name" value="UBIQUITIN CONJUGATING ENZYME 7 INTERACTING PROTEIN-RELATED"/>
    <property type="match status" value="1"/>
</dbReference>
<dbReference type="InterPro" id="IPR047558">
    <property type="entry name" value="BRcat_RBR_HOIL1"/>
</dbReference>
<evidence type="ECO:0000256" key="7">
    <source>
        <dbReference type="ARBA" id="ARBA00022723"/>
    </source>
</evidence>
<evidence type="ECO:0000256" key="10">
    <source>
        <dbReference type="ARBA" id="ARBA00022786"/>
    </source>
</evidence>
<gene>
    <name evidence="18 19 20" type="primary">rbck1</name>
</gene>
<dbReference type="InterPro" id="IPR001841">
    <property type="entry name" value="Znf_RING"/>
</dbReference>
<keyword evidence="6" id="KW-0808">Transferase</keyword>
<dbReference type="Gene3D" id="2.30.30.380">
    <property type="entry name" value="Zn-finger domain of Sec23/24"/>
    <property type="match status" value="1"/>
</dbReference>
<dbReference type="InterPro" id="IPR047557">
    <property type="entry name" value="Rcat_RBR_HOIL1"/>
</dbReference>
<dbReference type="SUPFAM" id="SSF57850">
    <property type="entry name" value="RING/U-box"/>
    <property type="match status" value="3"/>
</dbReference>
<evidence type="ECO:0000256" key="8">
    <source>
        <dbReference type="ARBA" id="ARBA00022737"/>
    </source>
</evidence>
<dbReference type="InterPro" id="IPR017907">
    <property type="entry name" value="Znf_RING_CS"/>
</dbReference>
<dbReference type="Pfam" id="PF25393">
    <property type="entry name" value="LTM"/>
    <property type="match status" value="1"/>
</dbReference>
<evidence type="ECO:0000256" key="12">
    <source>
        <dbReference type="PROSITE-ProRule" id="PRU00322"/>
    </source>
</evidence>
<evidence type="ECO:0000256" key="5">
    <source>
        <dbReference type="ARBA" id="ARBA00017887"/>
    </source>
</evidence>
<dbReference type="GO" id="GO:0043161">
    <property type="term" value="P:proteasome-mediated ubiquitin-dependent protein catabolic process"/>
    <property type="evidence" value="ECO:0007669"/>
    <property type="project" value="TreeGrafter"/>
</dbReference>
<protein>
    <recommendedName>
        <fullName evidence="5">RanBP-type and C3HC4-type zinc finger-containing protein 1</fullName>
        <ecNumber evidence="4">2.3.2.31</ecNumber>
    </recommendedName>
</protein>
<evidence type="ECO:0000259" key="15">
    <source>
        <dbReference type="PROSITE" id="PS50199"/>
    </source>
</evidence>
<feature type="domain" description="RanBP2-type" evidence="15">
    <location>
        <begin position="197"/>
        <end position="227"/>
    </location>
</feature>
<dbReference type="CTD" id="10616"/>
<keyword evidence="8" id="KW-0677">Repeat</keyword>
<dbReference type="Proteomes" id="UP000515152">
    <property type="component" value="Chromosome 5"/>
</dbReference>
<evidence type="ECO:0000259" key="14">
    <source>
        <dbReference type="PROSITE" id="PS50089"/>
    </source>
</evidence>
<dbReference type="InterPro" id="IPR029071">
    <property type="entry name" value="Ubiquitin-like_domsf"/>
</dbReference>
<reference evidence="18 19" key="1">
    <citation type="submission" date="2025-04" db="UniProtKB">
        <authorList>
            <consortium name="RefSeq"/>
        </authorList>
    </citation>
    <scope>IDENTIFICATION</scope>
</reference>
<dbReference type="InterPro" id="IPR001876">
    <property type="entry name" value="Znf_RanBP2"/>
</dbReference>
<dbReference type="OrthoDB" id="261960at2759"/>
<comment type="similarity">
    <text evidence="3">Belongs to the RBR family.</text>
</comment>
<dbReference type="KEGG" id="char:105912146"/>
<feature type="domain" description="RING-type" evidence="16">
    <location>
        <begin position="283"/>
        <end position="511"/>
    </location>
</feature>
<dbReference type="PROSITE" id="PS50089">
    <property type="entry name" value="ZF_RING_2"/>
    <property type="match status" value="1"/>
</dbReference>
<dbReference type="CDD" id="cd20345">
    <property type="entry name" value="BRcat_RBR_HOIL1"/>
    <property type="match status" value="1"/>
</dbReference>
<dbReference type="GeneTree" id="ENSGT00940000166000"/>
<evidence type="ECO:0000313" key="18">
    <source>
        <dbReference type="RefSeq" id="XP_012696513.1"/>
    </source>
</evidence>
<feature type="compositionally biased region" description="Pro residues" evidence="13">
    <location>
        <begin position="183"/>
        <end position="192"/>
    </location>
</feature>
<evidence type="ECO:0000313" key="19">
    <source>
        <dbReference type="RefSeq" id="XP_031423289.1"/>
    </source>
</evidence>
<dbReference type="CDD" id="cd16633">
    <property type="entry name" value="mRING-HC-C3HC3D_RBR_HOIL1"/>
    <property type="match status" value="1"/>
</dbReference>
<dbReference type="Gene3D" id="3.10.20.90">
    <property type="entry name" value="Phosphatidylinositol 3-kinase Catalytic Subunit, Chain A, domain 1"/>
    <property type="match status" value="1"/>
</dbReference>
<keyword evidence="10" id="KW-0833">Ubl conjugation pathway</keyword>
<evidence type="ECO:0000313" key="20">
    <source>
        <dbReference type="RefSeq" id="XP_031423290.1"/>
    </source>
</evidence>
<dbReference type="Gene3D" id="1.20.120.1750">
    <property type="match status" value="1"/>
</dbReference>
<dbReference type="GO" id="GO:0043123">
    <property type="term" value="P:positive regulation of canonical NF-kappaB signal transduction"/>
    <property type="evidence" value="ECO:0007669"/>
    <property type="project" value="TreeGrafter"/>
</dbReference>
<dbReference type="SUPFAM" id="SSF54236">
    <property type="entry name" value="Ubiquitin-like"/>
    <property type="match status" value="1"/>
</dbReference>
<dbReference type="AlphaFoldDB" id="A0A6P8FCT7"/>